<dbReference type="InterPro" id="IPR003728">
    <property type="entry name" value="Ribosome_maturation_RimP"/>
</dbReference>
<dbReference type="CDD" id="cd01734">
    <property type="entry name" value="YlxS_C"/>
    <property type="match status" value="1"/>
</dbReference>
<comment type="similarity">
    <text evidence="1">Belongs to the RimP family.</text>
</comment>
<keyword evidence="5" id="KW-1185">Reference proteome</keyword>
<dbReference type="NCBIfam" id="NF000929">
    <property type="entry name" value="PRK00092.2-1"/>
    <property type="match status" value="1"/>
</dbReference>
<comment type="subcellular location">
    <subcellularLocation>
        <location evidence="1">Cytoplasm</location>
    </subcellularLocation>
</comment>
<keyword evidence="1" id="KW-0690">Ribosome biogenesis</keyword>
<dbReference type="InterPro" id="IPR028989">
    <property type="entry name" value="RimP_N"/>
</dbReference>
<dbReference type="Proteomes" id="UP000683428">
    <property type="component" value="Chromosome"/>
</dbReference>
<reference evidence="4" key="1">
    <citation type="submission" date="2020-11" db="EMBL/GenBank/DDBJ databases">
        <title>Azospira inquinata sp. nov.</title>
        <authorList>
            <person name="Moe W.M."/>
            <person name="Mikes M.C."/>
        </authorList>
    </citation>
    <scope>NUCLEOTIDE SEQUENCE</scope>
    <source>
        <strain evidence="4">Azo-3</strain>
    </source>
</reference>
<protein>
    <recommendedName>
        <fullName evidence="1">Ribosome maturation factor RimP</fullName>
    </recommendedName>
</protein>
<dbReference type="EMBL" id="CP064782">
    <property type="protein sequence ID" value="QWT49139.1"/>
    <property type="molecule type" value="Genomic_DNA"/>
</dbReference>
<dbReference type="PANTHER" id="PTHR33867:SF1">
    <property type="entry name" value="RIBOSOME MATURATION FACTOR RIMP"/>
    <property type="match status" value="1"/>
</dbReference>
<dbReference type="Pfam" id="PF17384">
    <property type="entry name" value="DUF150_C"/>
    <property type="match status" value="1"/>
</dbReference>
<dbReference type="RefSeq" id="WP_216127964.1">
    <property type="nucleotide sequence ID" value="NZ_CP064782.1"/>
</dbReference>
<dbReference type="HAMAP" id="MF_01077">
    <property type="entry name" value="RimP"/>
    <property type="match status" value="1"/>
</dbReference>
<dbReference type="Pfam" id="PF02576">
    <property type="entry name" value="RimP_N"/>
    <property type="match status" value="1"/>
</dbReference>
<organism evidence="4 5">
    <name type="scientific">Azospira inquinata</name>
    <dbReference type="NCBI Taxonomy" id="2785627"/>
    <lineage>
        <taxon>Bacteria</taxon>
        <taxon>Pseudomonadati</taxon>
        <taxon>Pseudomonadota</taxon>
        <taxon>Betaproteobacteria</taxon>
        <taxon>Rhodocyclales</taxon>
        <taxon>Rhodocyclaceae</taxon>
        <taxon>Azospira</taxon>
    </lineage>
</organism>
<evidence type="ECO:0000259" key="3">
    <source>
        <dbReference type="Pfam" id="PF17384"/>
    </source>
</evidence>
<dbReference type="GO" id="GO:0006412">
    <property type="term" value="P:translation"/>
    <property type="evidence" value="ECO:0007669"/>
    <property type="project" value="TreeGrafter"/>
</dbReference>
<keyword evidence="1" id="KW-0963">Cytoplasm</keyword>
<dbReference type="GO" id="GO:0000028">
    <property type="term" value="P:ribosomal small subunit assembly"/>
    <property type="evidence" value="ECO:0007669"/>
    <property type="project" value="TreeGrafter"/>
</dbReference>
<sequence>MDLHELIEKTVTGLGYELVDLELSPRGRLIRVFIDNPAKERGVDVEDCAAVSNQLSRLFAVEDVDYDRLEVSSPGLDRPLKKLEDFQRFAGQEVHIRLRVAQDNRRNFDGELLGLRDGKVCVRLMEKNGGKGAAEALEVSLEPGNIDKARLVPKFD</sequence>
<evidence type="ECO:0000256" key="1">
    <source>
        <dbReference type="HAMAP-Rule" id="MF_01077"/>
    </source>
</evidence>
<dbReference type="AlphaFoldDB" id="A0A975SNN6"/>
<feature type="domain" description="Ribosome maturation factor RimP N-terminal" evidence="2">
    <location>
        <begin position="6"/>
        <end position="77"/>
    </location>
</feature>
<accession>A0A975SNN6</accession>
<name>A0A975SNN6_9RHOO</name>
<comment type="function">
    <text evidence="1">Required for maturation of 30S ribosomal subunits.</text>
</comment>
<gene>
    <name evidence="1 4" type="primary">rimP</name>
    <name evidence="4" type="ORF">Azoinq_00515</name>
</gene>
<dbReference type="PANTHER" id="PTHR33867">
    <property type="entry name" value="RIBOSOME MATURATION FACTOR RIMP"/>
    <property type="match status" value="1"/>
</dbReference>
<evidence type="ECO:0000313" key="5">
    <source>
        <dbReference type="Proteomes" id="UP000683428"/>
    </source>
</evidence>
<dbReference type="KEGG" id="aiq:Azoinq_00515"/>
<dbReference type="GO" id="GO:0005829">
    <property type="term" value="C:cytosol"/>
    <property type="evidence" value="ECO:0007669"/>
    <property type="project" value="TreeGrafter"/>
</dbReference>
<evidence type="ECO:0000313" key="4">
    <source>
        <dbReference type="EMBL" id="QWT49139.1"/>
    </source>
</evidence>
<proteinExistence type="inferred from homology"/>
<evidence type="ECO:0000259" key="2">
    <source>
        <dbReference type="Pfam" id="PF02576"/>
    </source>
</evidence>
<feature type="domain" description="Ribosome maturation factor RimP C-terminal" evidence="3">
    <location>
        <begin position="80"/>
        <end position="155"/>
    </location>
</feature>
<dbReference type="InterPro" id="IPR028998">
    <property type="entry name" value="RimP_C"/>
</dbReference>